<sequence>MELNIATNKGDIPSVPAASYSKARYEPRKPKEASKLEKKETHDMTSKTIKFSFRTKKIEGGLDLVKKERLTLKRPRSHSLRLTILGHPIEKCFIFKERVIDLERKGAITLEEDKVSSNHITLTIVQPTKVKVPTDFWESKLIPGKAWSDYSDDKDYEASHISVEVDDNSTTVEALMVTIPASSSLQTFAITFTDGDLPQEDGTHNKPLYVSGYVNENRISRMLVDGGSAVNILPLQTLKLLGISIGDLFKVLTKAENERWENNAVSSIFHQCLKYCKDGMKRIVKADKNSFVIEESHFADAKYYKKKDKSHQEKGPKAPQVPPSPQEVTSTLQEVEKYLVQAFKGLTLLLTQPEKVVMTPLKGFMTPKEGPKIEHGTMGPKAYDLLLKASYDPAKDKATGQPPPEVKNSKIHGLNDTQNMMRKKGWSVKNSTTGLGYTPKPPLRLLINRPKNEPETKQELLTYTRPTGTVMWRGKGTTSRGRYKGTSRVEEDVKITVDELKVVNLGTDDELRPTYISALLKPEKEAEYVTLLKEFKDVFAWTYKEMSGLEPKVAVHHVVVK</sequence>
<feature type="compositionally biased region" description="Basic and acidic residues" evidence="1">
    <location>
        <begin position="23"/>
        <end position="41"/>
    </location>
</feature>
<comment type="caution">
    <text evidence="2">The sequence shown here is derived from an EMBL/GenBank/DDBJ whole genome shotgun (WGS) entry which is preliminary data.</text>
</comment>
<gene>
    <name evidence="2" type="ORF">LIER_11493</name>
</gene>
<dbReference type="AlphaFoldDB" id="A0AAV3PQ54"/>
<keyword evidence="3" id="KW-1185">Reference proteome</keyword>
<evidence type="ECO:0000256" key="1">
    <source>
        <dbReference type="SAM" id="MobiDB-lite"/>
    </source>
</evidence>
<feature type="region of interest" description="Disordered" evidence="1">
    <location>
        <begin position="304"/>
        <end position="329"/>
    </location>
</feature>
<dbReference type="EMBL" id="BAABME010002132">
    <property type="protein sequence ID" value="GAA0153191.1"/>
    <property type="molecule type" value="Genomic_DNA"/>
</dbReference>
<proteinExistence type="predicted"/>
<protein>
    <submittedName>
        <fullName evidence="2">Uncharacterized protein</fullName>
    </submittedName>
</protein>
<reference evidence="2 3" key="1">
    <citation type="submission" date="2024-01" db="EMBL/GenBank/DDBJ databases">
        <title>The complete chloroplast genome sequence of Lithospermum erythrorhizon: insights into the phylogenetic relationship among Boraginaceae species and the maternal lineages of purple gromwells.</title>
        <authorList>
            <person name="Okada T."/>
            <person name="Watanabe K."/>
        </authorList>
    </citation>
    <scope>NUCLEOTIDE SEQUENCE [LARGE SCALE GENOMIC DNA]</scope>
</reference>
<feature type="region of interest" description="Disordered" evidence="1">
    <location>
        <begin position="1"/>
        <end position="41"/>
    </location>
</feature>
<name>A0AAV3PQ54_LITER</name>
<organism evidence="2 3">
    <name type="scientific">Lithospermum erythrorhizon</name>
    <name type="common">Purple gromwell</name>
    <name type="synonym">Lithospermum officinale var. erythrorhizon</name>
    <dbReference type="NCBI Taxonomy" id="34254"/>
    <lineage>
        <taxon>Eukaryota</taxon>
        <taxon>Viridiplantae</taxon>
        <taxon>Streptophyta</taxon>
        <taxon>Embryophyta</taxon>
        <taxon>Tracheophyta</taxon>
        <taxon>Spermatophyta</taxon>
        <taxon>Magnoliopsida</taxon>
        <taxon>eudicotyledons</taxon>
        <taxon>Gunneridae</taxon>
        <taxon>Pentapetalae</taxon>
        <taxon>asterids</taxon>
        <taxon>lamiids</taxon>
        <taxon>Boraginales</taxon>
        <taxon>Boraginaceae</taxon>
        <taxon>Boraginoideae</taxon>
        <taxon>Lithospermeae</taxon>
        <taxon>Lithospermum</taxon>
    </lineage>
</organism>
<accession>A0AAV3PQ54</accession>
<dbReference type="Proteomes" id="UP001454036">
    <property type="component" value="Unassembled WGS sequence"/>
</dbReference>
<evidence type="ECO:0000313" key="2">
    <source>
        <dbReference type="EMBL" id="GAA0153191.1"/>
    </source>
</evidence>
<evidence type="ECO:0000313" key="3">
    <source>
        <dbReference type="Proteomes" id="UP001454036"/>
    </source>
</evidence>